<organism evidence="2 3">
    <name type="scientific">Actinomadura livida</name>
    <dbReference type="NCBI Taxonomy" id="79909"/>
    <lineage>
        <taxon>Bacteria</taxon>
        <taxon>Bacillati</taxon>
        <taxon>Actinomycetota</taxon>
        <taxon>Actinomycetes</taxon>
        <taxon>Streptosporangiales</taxon>
        <taxon>Thermomonosporaceae</taxon>
        <taxon>Actinomadura</taxon>
    </lineage>
</organism>
<keyword evidence="3" id="KW-1185">Reference proteome</keyword>
<evidence type="ECO:0008006" key="4">
    <source>
        <dbReference type="Google" id="ProtNLM"/>
    </source>
</evidence>
<evidence type="ECO:0000313" key="2">
    <source>
        <dbReference type="EMBL" id="GAA0553406.1"/>
    </source>
</evidence>
<reference evidence="2 3" key="1">
    <citation type="journal article" date="2019" name="Int. J. Syst. Evol. Microbiol.">
        <title>The Global Catalogue of Microorganisms (GCM) 10K type strain sequencing project: providing services to taxonomists for standard genome sequencing and annotation.</title>
        <authorList>
            <consortium name="The Broad Institute Genomics Platform"/>
            <consortium name="The Broad Institute Genome Sequencing Center for Infectious Disease"/>
            <person name="Wu L."/>
            <person name="Ma J."/>
        </authorList>
    </citation>
    <scope>NUCLEOTIDE SEQUENCE [LARGE SCALE GENOMIC DNA]</scope>
    <source>
        <strain evidence="2 3">JCM 10667</strain>
    </source>
</reference>
<dbReference type="Proteomes" id="UP001501427">
    <property type="component" value="Unassembled WGS sequence"/>
</dbReference>
<name>A0ABN1DVM1_9ACTN</name>
<feature type="region of interest" description="Disordered" evidence="1">
    <location>
        <begin position="101"/>
        <end position="180"/>
    </location>
</feature>
<feature type="compositionally biased region" description="Polar residues" evidence="1">
    <location>
        <begin position="140"/>
        <end position="168"/>
    </location>
</feature>
<protein>
    <recommendedName>
        <fullName evidence="4">Peptidase M15B domain-containing protein</fullName>
    </recommendedName>
</protein>
<evidence type="ECO:0000256" key="1">
    <source>
        <dbReference type="SAM" id="MobiDB-lite"/>
    </source>
</evidence>
<proteinExistence type="predicted"/>
<dbReference type="EMBL" id="BAAAHD010000012">
    <property type="protein sequence ID" value="GAA0553406.1"/>
    <property type="molecule type" value="Genomic_DNA"/>
</dbReference>
<sequence>MIKEPVRSRPAPRRPLTGGIHVKHLQRVHGLVRHAVGRRKPVPHGPAFRLTALVTGLAVATTTLAVTAPAASAAGKSPPHRPASAAKTTLARAAALMTFRRPASAARASDQAFRTSGRQRTRARPPLMPALTGPSPGPRVTTTAPPDVPPQNNTSQDGKPAEATTSGTVEPGTLPEGIPESRRVDHRFAEVVLRANGIRRRSTGGCSDRMIRTCTSFEQIRWGTIKGLVRFARSSGCDIVVTGGTERGHAGGPYSHWNGYKADISPNRCVDDAVERHPFAGVRGDGARLYRSPDGALFARESDHWDITFR</sequence>
<gene>
    <name evidence="2" type="ORF">GCM10009546_14290</name>
</gene>
<comment type="caution">
    <text evidence="2">The sequence shown here is derived from an EMBL/GenBank/DDBJ whole genome shotgun (WGS) entry which is preliminary data.</text>
</comment>
<accession>A0ABN1DVM1</accession>
<evidence type="ECO:0000313" key="3">
    <source>
        <dbReference type="Proteomes" id="UP001501427"/>
    </source>
</evidence>